<keyword evidence="4" id="KW-1185">Reference proteome</keyword>
<feature type="compositionally biased region" description="Pro residues" evidence="1">
    <location>
        <begin position="62"/>
        <end position="72"/>
    </location>
</feature>
<evidence type="ECO:0000313" key="3">
    <source>
        <dbReference type="EMBL" id="KYN90672.1"/>
    </source>
</evidence>
<feature type="signal peptide" evidence="2">
    <location>
        <begin position="1"/>
        <end position="27"/>
    </location>
</feature>
<dbReference type="EMBL" id="LOBP01000035">
    <property type="protein sequence ID" value="KYN90672.1"/>
    <property type="molecule type" value="Genomic_DNA"/>
</dbReference>
<protein>
    <submittedName>
        <fullName evidence="3">Uncharacterized protein</fullName>
    </submittedName>
</protein>
<name>A0ABR5W636_9VIBR</name>
<evidence type="ECO:0000256" key="2">
    <source>
        <dbReference type="SAM" id="SignalP"/>
    </source>
</evidence>
<reference evidence="3 4" key="1">
    <citation type="submission" date="2015-12" db="EMBL/GenBank/DDBJ databases">
        <authorList>
            <person name="Tarr C.L."/>
            <person name="Gladney L.M."/>
        </authorList>
    </citation>
    <scope>NUCLEOTIDE SEQUENCE [LARGE SCALE GENOMIC DNA]</scope>
    <source>
        <strain evidence="3 4">1048-83</strain>
    </source>
</reference>
<evidence type="ECO:0000313" key="4">
    <source>
        <dbReference type="Proteomes" id="UP000075609"/>
    </source>
</evidence>
<accession>A0ABR5W636</accession>
<sequence>MRAKAIFTAAASLVALALWHLLTPSQAPSPSPAAATLLAQAADLRSVANKTSPAGNKIGPTTPAPVPPPAPFADPIEPKPPTTTQQEQLTQEEEAKEQVELTLSATQTLASTSEGNKGVGQNRPPEIIATVQQALQSQIAGWDLDQGAPLRYTLAIDALFRDPDSDALSTRVQINVPGLKLSATSPLTIVGSPNQAVKSPQLLISARDDHHGMDDDAWVTARFDLPAIGETGQAFTHPLIGQTFYRLVASQNFAGTRYPYEVIYCEAWKLVNHQVYFAAANQRRACPNDDSLRLIGEFEQQDETLILTSSLSAFDAQQTWLLRKSYPSNIKAGLTNHLITVQDGNRYHTYTMLTDKQAMEQRLNVHTGQTLYQMQFFDYQFIDDLFIDDRFTAGQPNDREPNYVAAKVGNYIFERQATDPSSYQRFDSDLNIHAVRGSFDCSILLPYFDLSVVAGRGGYEDIVSYSYNIEGVAEVACFAFPSGAGKTSLAINHDYRDDNDFIEGEIYSYILRPKAQYAHLLEELKINLIYHHPIKP</sequence>
<proteinExistence type="predicted"/>
<keyword evidence="2" id="KW-0732">Signal</keyword>
<dbReference type="RefSeq" id="WP_061899120.1">
    <property type="nucleotide sequence ID" value="NZ_CAXYEW010000012.1"/>
</dbReference>
<gene>
    <name evidence="3" type="ORF">ATY35_09320</name>
</gene>
<feature type="region of interest" description="Disordered" evidence="1">
    <location>
        <begin position="48"/>
        <end position="99"/>
    </location>
</feature>
<evidence type="ECO:0000256" key="1">
    <source>
        <dbReference type="SAM" id="MobiDB-lite"/>
    </source>
</evidence>
<organism evidence="3 4">
    <name type="scientific">Vibrio cidicii</name>
    <dbReference type="NCBI Taxonomy" id="1763883"/>
    <lineage>
        <taxon>Bacteria</taxon>
        <taxon>Pseudomonadati</taxon>
        <taxon>Pseudomonadota</taxon>
        <taxon>Gammaproteobacteria</taxon>
        <taxon>Vibrionales</taxon>
        <taxon>Vibrionaceae</taxon>
        <taxon>Vibrio</taxon>
    </lineage>
</organism>
<dbReference type="Proteomes" id="UP000075609">
    <property type="component" value="Unassembled WGS sequence"/>
</dbReference>
<feature type="chain" id="PRO_5046264163" evidence="2">
    <location>
        <begin position="28"/>
        <end position="536"/>
    </location>
</feature>
<comment type="caution">
    <text evidence="3">The sequence shown here is derived from an EMBL/GenBank/DDBJ whole genome shotgun (WGS) entry which is preliminary data.</text>
</comment>